<protein>
    <submittedName>
        <fullName evidence="2">Uncharacterized protein</fullName>
    </submittedName>
</protein>
<organism evidence="2 3">
    <name type="scientific">Rhododendron griersonianum</name>
    <dbReference type="NCBI Taxonomy" id="479676"/>
    <lineage>
        <taxon>Eukaryota</taxon>
        <taxon>Viridiplantae</taxon>
        <taxon>Streptophyta</taxon>
        <taxon>Embryophyta</taxon>
        <taxon>Tracheophyta</taxon>
        <taxon>Spermatophyta</taxon>
        <taxon>Magnoliopsida</taxon>
        <taxon>eudicotyledons</taxon>
        <taxon>Gunneridae</taxon>
        <taxon>Pentapetalae</taxon>
        <taxon>asterids</taxon>
        <taxon>Ericales</taxon>
        <taxon>Ericaceae</taxon>
        <taxon>Ericoideae</taxon>
        <taxon>Rhodoreae</taxon>
        <taxon>Rhododendron</taxon>
    </lineage>
</organism>
<evidence type="ECO:0000313" key="2">
    <source>
        <dbReference type="EMBL" id="KAG5514202.1"/>
    </source>
</evidence>
<dbReference type="EMBL" id="JACTNZ010000013">
    <property type="protein sequence ID" value="KAG5514202.1"/>
    <property type="molecule type" value="Genomic_DNA"/>
</dbReference>
<name>A0AAV6HML0_9ERIC</name>
<gene>
    <name evidence="2" type="ORF">RHGRI_035561</name>
</gene>
<dbReference type="Proteomes" id="UP000823749">
    <property type="component" value="Chromosome 13"/>
</dbReference>
<proteinExistence type="predicted"/>
<reference evidence="2 3" key="1">
    <citation type="submission" date="2020-08" db="EMBL/GenBank/DDBJ databases">
        <title>Plant Genome Project.</title>
        <authorList>
            <person name="Zhang R.-G."/>
        </authorList>
    </citation>
    <scope>NUCLEOTIDE SEQUENCE [LARGE SCALE GENOMIC DNA]</scope>
    <source>
        <strain evidence="2">WSP0</strain>
        <tissue evidence="2">Leaf</tissue>
    </source>
</reference>
<accession>A0AAV6HML0</accession>
<evidence type="ECO:0000256" key="1">
    <source>
        <dbReference type="SAM" id="MobiDB-lite"/>
    </source>
</evidence>
<comment type="caution">
    <text evidence="2">The sequence shown here is derived from an EMBL/GenBank/DDBJ whole genome shotgun (WGS) entry which is preliminary data.</text>
</comment>
<keyword evidence="3" id="KW-1185">Reference proteome</keyword>
<feature type="region of interest" description="Disordered" evidence="1">
    <location>
        <begin position="1"/>
        <end position="24"/>
    </location>
</feature>
<evidence type="ECO:0000313" key="3">
    <source>
        <dbReference type="Proteomes" id="UP000823749"/>
    </source>
</evidence>
<sequence>MTSTPSSTALSKPARMSESKQPTSQHTLYTAILALGAIPTATPAAKPKREALATSLPAAVEAV</sequence>
<feature type="compositionally biased region" description="Polar residues" evidence="1">
    <location>
        <begin position="1"/>
        <end position="10"/>
    </location>
</feature>
<dbReference type="AlphaFoldDB" id="A0AAV6HML0"/>